<reference evidence="3 4" key="1">
    <citation type="journal article" date="2021" name="Environ. Microbiol.">
        <title>Gene family expansions and transcriptome signatures uncover fungal adaptations to wood decay.</title>
        <authorList>
            <person name="Hage H."/>
            <person name="Miyauchi S."/>
            <person name="Viragh M."/>
            <person name="Drula E."/>
            <person name="Min B."/>
            <person name="Chaduli D."/>
            <person name="Navarro D."/>
            <person name="Favel A."/>
            <person name="Norest M."/>
            <person name="Lesage-Meessen L."/>
            <person name="Balint B."/>
            <person name="Merenyi Z."/>
            <person name="de Eugenio L."/>
            <person name="Morin E."/>
            <person name="Martinez A.T."/>
            <person name="Baldrian P."/>
            <person name="Stursova M."/>
            <person name="Martinez M.J."/>
            <person name="Novotny C."/>
            <person name="Magnuson J.K."/>
            <person name="Spatafora J.W."/>
            <person name="Maurice S."/>
            <person name="Pangilinan J."/>
            <person name="Andreopoulos W."/>
            <person name="LaButti K."/>
            <person name="Hundley H."/>
            <person name="Na H."/>
            <person name="Kuo A."/>
            <person name="Barry K."/>
            <person name="Lipzen A."/>
            <person name="Henrissat B."/>
            <person name="Riley R."/>
            <person name="Ahrendt S."/>
            <person name="Nagy L.G."/>
            <person name="Grigoriev I.V."/>
            <person name="Martin F."/>
            <person name="Rosso M.N."/>
        </authorList>
    </citation>
    <scope>NUCLEOTIDE SEQUENCE [LARGE SCALE GENOMIC DNA]</scope>
    <source>
        <strain evidence="3 4">CIRM-BRFM 1785</strain>
    </source>
</reference>
<evidence type="ECO:0000313" key="3">
    <source>
        <dbReference type="EMBL" id="KAH9838271.1"/>
    </source>
</evidence>
<dbReference type="Proteomes" id="UP000814176">
    <property type="component" value="Unassembled WGS sequence"/>
</dbReference>
<organism evidence="3 4">
    <name type="scientific">Rhodofomes roseus</name>
    <dbReference type="NCBI Taxonomy" id="34475"/>
    <lineage>
        <taxon>Eukaryota</taxon>
        <taxon>Fungi</taxon>
        <taxon>Dikarya</taxon>
        <taxon>Basidiomycota</taxon>
        <taxon>Agaricomycotina</taxon>
        <taxon>Agaricomycetes</taxon>
        <taxon>Polyporales</taxon>
        <taxon>Rhodofomes</taxon>
    </lineage>
</organism>
<feature type="compositionally biased region" description="Basic and acidic residues" evidence="1">
    <location>
        <begin position="278"/>
        <end position="288"/>
    </location>
</feature>
<name>A0ABQ8KKX8_9APHY</name>
<dbReference type="PANTHER" id="PTHR43591:SF50">
    <property type="entry name" value="METHYLTRANSFERASE DOMAIN-CONTAINING PROTEIN-RELATED"/>
    <property type="match status" value="1"/>
</dbReference>
<dbReference type="InterPro" id="IPR029063">
    <property type="entry name" value="SAM-dependent_MTases_sf"/>
</dbReference>
<feature type="region of interest" description="Disordered" evidence="1">
    <location>
        <begin position="239"/>
        <end position="288"/>
    </location>
</feature>
<dbReference type="Pfam" id="PF13649">
    <property type="entry name" value="Methyltransf_25"/>
    <property type="match status" value="1"/>
</dbReference>
<dbReference type="GeneID" id="72006735"/>
<dbReference type="InterPro" id="IPR041698">
    <property type="entry name" value="Methyltransf_25"/>
</dbReference>
<sequence length="525" mass="58932">MQSTTSLGSSKSGVSRDVQDELMSKGRKRLRDMGRAKKWSLPYPLVPTDEQHVFDNWNCLFLGGLVRAVSMHHFDEPPSRVLELGCGTGVWVLEACKLWPKASFVGLDIIKCQPDLSSPDFERTELAPRVTWVNADFLEPLPFRDGQFDFVRMSHIALAVPEDEWQYLFDECARILEPGGIIEIVEDDLIFPCGRAPKKAKDERASHSTGSPSVPPNGAFGSVSTLSFASSPSVQSSIQSSEHKYVSRTSTPPPPSAITHSSSMDSASSQPRQADQYTQKDPDKNVNKKDHTRLIKAWDAMLHGRFLAPQVSSILPFYLSTSFRDIRMMPSLHILLPPSTEQLNSSKESFDLPGQGKESPEDLAELYLSLQLHGNRLSVDRTAGASKAPKQPWKHATIASWASIHLARCLNTIRACKDAMWDAYVEGRGFGARPEADEGHLRDDFETAWNNWEADMKDRMCMRAKLHEALAWVEPGTSEQPNWKVWRERANEMEIMEFSDPFGYYISPENLCRSIKGFVGYKPKA</sequence>
<protein>
    <recommendedName>
        <fullName evidence="2">Methyltransferase domain-containing protein</fullName>
    </recommendedName>
</protein>
<accession>A0ABQ8KKX8</accession>
<evidence type="ECO:0000259" key="2">
    <source>
        <dbReference type="Pfam" id="PF13649"/>
    </source>
</evidence>
<evidence type="ECO:0000313" key="4">
    <source>
        <dbReference type="Proteomes" id="UP000814176"/>
    </source>
</evidence>
<feature type="compositionally biased region" description="Polar residues" evidence="1">
    <location>
        <begin position="258"/>
        <end position="277"/>
    </location>
</feature>
<dbReference type="RefSeq" id="XP_047780186.1">
    <property type="nucleotide sequence ID" value="XM_047926003.1"/>
</dbReference>
<keyword evidence="4" id="KW-1185">Reference proteome</keyword>
<dbReference type="SUPFAM" id="SSF53335">
    <property type="entry name" value="S-adenosyl-L-methionine-dependent methyltransferases"/>
    <property type="match status" value="1"/>
</dbReference>
<comment type="caution">
    <text evidence="3">The sequence shown here is derived from an EMBL/GenBank/DDBJ whole genome shotgun (WGS) entry which is preliminary data.</text>
</comment>
<dbReference type="CDD" id="cd02440">
    <property type="entry name" value="AdoMet_MTases"/>
    <property type="match status" value="1"/>
</dbReference>
<dbReference type="Gene3D" id="3.40.50.150">
    <property type="entry name" value="Vaccinia Virus protein VP39"/>
    <property type="match status" value="1"/>
</dbReference>
<dbReference type="EMBL" id="JADCUA010000007">
    <property type="protein sequence ID" value="KAH9838271.1"/>
    <property type="molecule type" value="Genomic_DNA"/>
</dbReference>
<feature type="domain" description="Methyltransferase" evidence="2">
    <location>
        <begin position="81"/>
        <end position="180"/>
    </location>
</feature>
<proteinExistence type="predicted"/>
<evidence type="ECO:0000256" key="1">
    <source>
        <dbReference type="SAM" id="MobiDB-lite"/>
    </source>
</evidence>
<gene>
    <name evidence="3" type="ORF">C8Q71DRAFT_806990</name>
</gene>
<dbReference type="PANTHER" id="PTHR43591">
    <property type="entry name" value="METHYLTRANSFERASE"/>
    <property type="match status" value="1"/>
</dbReference>